<keyword evidence="1" id="KW-0472">Membrane</keyword>
<evidence type="ECO:0000313" key="3">
    <source>
        <dbReference type="Proteomes" id="UP000058857"/>
    </source>
</evidence>
<protein>
    <submittedName>
        <fullName evidence="2">Uncharacterized protein</fullName>
    </submittedName>
</protein>
<sequence>MVRTKTLILIRYSKDFRKKNFVLKNEVDFVLNRNFTPNKDRTMKQNLNNSRTRRFIYSVFLIFFLFSSITAFGVYAQEDEKKTHSTKNIDITIKDKDGYNHFLVFTKVITPDKSYIAYNVEFWINNYVYSGGEEFSQISFKAGKKSLNGSYYKYDTSSGAIVLYFYMDEVAIKELLTNSGSVDKITISQKNKTVSEYTLATKDNFKKALKEIMAAE</sequence>
<organism evidence="2">
    <name type="scientific">Leptospira borgpetersenii serovar Ballum</name>
    <dbReference type="NCBI Taxonomy" id="280505"/>
    <lineage>
        <taxon>Bacteria</taxon>
        <taxon>Pseudomonadati</taxon>
        <taxon>Spirochaetota</taxon>
        <taxon>Spirochaetia</taxon>
        <taxon>Leptospirales</taxon>
        <taxon>Leptospiraceae</taxon>
        <taxon>Leptospira</taxon>
    </lineage>
</organism>
<reference evidence="2 3" key="1">
    <citation type="journal article" date="2015" name="PLoS Negl. Trop. Dis.">
        <title>Distribution of Plasmids in Distinct Leptospira Pathogenic Species.</title>
        <authorList>
            <person name="Wang Y."/>
            <person name="Zhuang X."/>
            <person name="Zhong Y."/>
            <person name="Zhang C."/>
            <person name="Zhang Y."/>
            <person name="Zeng L."/>
            <person name="Zhu Y."/>
            <person name="He P."/>
            <person name="Dong K."/>
            <person name="Pal U."/>
            <person name="Guo X."/>
            <person name="Qin J."/>
        </authorList>
    </citation>
    <scope>NUCLEOTIDE SEQUENCE [LARGE SCALE GENOMIC DNA]</scope>
    <source>
        <strain evidence="2 3">56604</strain>
    </source>
</reference>
<dbReference type="AlphaFoldDB" id="A0A0E3B6M8"/>
<keyword evidence="1" id="KW-0812">Transmembrane</keyword>
<dbReference type="Proteomes" id="UP000058857">
    <property type="component" value="Chromosome 1"/>
</dbReference>
<dbReference type="PATRIC" id="fig|280505.15.peg.3553"/>
<proteinExistence type="predicted"/>
<name>A0A0E3B6M8_LEPBO</name>
<evidence type="ECO:0000256" key="1">
    <source>
        <dbReference type="SAM" id="Phobius"/>
    </source>
</evidence>
<feature type="transmembrane region" description="Helical" evidence="1">
    <location>
        <begin position="55"/>
        <end position="76"/>
    </location>
</feature>
<dbReference type="EMBL" id="CP012029">
    <property type="protein sequence ID" value="ALO27824.1"/>
    <property type="molecule type" value="Genomic_DNA"/>
</dbReference>
<gene>
    <name evidence="2" type="ORF">LBBP_03645</name>
</gene>
<dbReference type="RefSeq" id="WP_002740470.1">
    <property type="nucleotide sequence ID" value="NZ_CP012029.1"/>
</dbReference>
<accession>A0A0E3B6M8</accession>
<keyword evidence="1" id="KW-1133">Transmembrane helix</keyword>
<evidence type="ECO:0000313" key="2">
    <source>
        <dbReference type="EMBL" id="ALO27824.1"/>
    </source>
</evidence>